<reference evidence="8" key="1">
    <citation type="submission" date="2022-01" db="EMBL/GenBank/DDBJ databases">
        <authorList>
            <person name="King R."/>
        </authorList>
    </citation>
    <scope>NUCLEOTIDE SEQUENCE</scope>
</reference>
<dbReference type="PANTHER" id="PTHR11407:SF63">
    <property type="entry name" value="LYSOZYME C"/>
    <property type="match status" value="1"/>
</dbReference>
<evidence type="ECO:0000313" key="9">
    <source>
        <dbReference type="Proteomes" id="UP001152799"/>
    </source>
</evidence>
<name>A0A9N9MAE6_9CUCU</name>
<dbReference type="PROSITE" id="PS00128">
    <property type="entry name" value="GLYCOSYL_HYDROL_F22_1"/>
    <property type="match status" value="1"/>
</dbReference>
<dbReference type="GO" id="GO:0042742">
    <property type="term" value="P:defense response to bacterium"/>
    <property type="evidence" value="ECO:0007669"/>
    <property type="project" value="UniProtKB-KW"/>
</dbReference>
<keyword evidence="3" id="KW-0929">Antimicrobial</keyword>
<comment type="catalytic activity">
    <reaction evidence="1">
        <text>Hydrolysis of (1-&gt;4)-beta-linkages between N-acetylmuramic acid and N-acetyl-D-glucosamine residues in a peptidoglycan and between N-acetyl-D-glucosamine residues in chitodextrins.</text>
        <dbReference type="EC" id="3.2.1.17"/>
    </reaction>
</comment>
<sequence length="128" mass="14610">MRQIFLILVLIICVTIAKVFERCEFAKAAKENGFNNLSMWTCIAHQESRLNSESRDGDNYGIFQISSEAWCGRGHKCEISCESLLDSDLTNDFLCAMTIYRTSGFKPWSSSKFCNNHSGIWLKNCSLY</sequence>
<dbReference type="InterPro" id="IPR023346">
    <property type="entry name" value="Lysozyme-like_dom_sf"/>
</dbReference>
<dbReference type="AlphaFoldDB" id="A0A9N9MAE6"/>
<accession>A0A9N9MAE6</accession>
<dbReference type="PANTHER" id="PTHR11407">
    <property type="entry name" value="LYSOZYME C"/>
    <property type="match status" value="1"/>
</dbReference>
<evidence type="ECO:0000313" key="8">
    <source>
        <dbReference type="EMBL" id="CAG9760721.1"/>
    </source>
</evidence>
<dbReference type="InterPro" id="IPR019799">
    <property type="entry name" value="Glyco_hydro_22_CS"/>
</dbReference>
<proteinExistence type="predicted"/>
<evidence type="ECO:0000256" key="1">
    <source>
        <dbReference type="ARBA" id="ARBA00000632"/>
    </source>
</evidence>
<dbReference type="GO" id="GO:0003796">
    <property type="term" value="F:lysozyme activity"/>
    <property type="evidence" value="ECO:0007669"/>
    <property type="project" value="UniProtKB-EC"/>
</dbReference>
<evidence type="ECO:0000256" key="6">
    <source>
        <dbReference type="SAM" id="SignalP"/>
    </source>
</evidence>
<dbReference type="SUPFAM" id="SSF53955">
    <property type="entry name" value="Lysozyme-like"/>
    <property type="match status" value="1"/>
</dbReference>
<feature type="signal peptide" evidence="6">
    <location>
        <begin position="1"/>
        <end position="17"/>
    </location>
</feature>
<keyword evidence="3" id="KW-0081">Bacteriolytic enzyme</keyword>
<keyword evidence="6" id="KW-0732">Signal</keyword>
<feature type="domain" description="Glycosyl hydrolases family 22 (GH22)" evidence="7">
    <location>
        <begin position="77"/>
        <end position="95"/>
    </location>
</feature>
<evidence type="ECO:0000259" key="7">
    <source>
        <dbReference type="PROSITE" id="PS00128"/>
    </source>
</evidence>
<dbReference type="Pfam" id="PF00062">
    <property type="entry name" value="Lys"/>
    <property type="match status" value="1"/>
</dbReference>
<protein>
    <recommendedName>
        <fullName evidence="2">lysozyme</fullName>
        <ecNumber evidence="2">3.2.1.17</ecNumber>
    </recommendedName>
</protein>
<dbReference type="EMBL" id="OU892277">
    <property type="protein sequence ID" value="CAG9760721.1"/>
    <property type="molecule type" value="Genomic_DNA"/>
</dbReference>
<dbReference type="Gene3D" id="1.10.530.10">
    <property type="match status" value="1"/>
</dbReference>
<organism evidence="8 9">
    <name type="scientific">Ceutorhynchus assimilis</name>
    <name type="common">cabbage seed weevil</name>
    <dbReference type="NCBI Taxonomy" id="467358"/>
    <lineage>
        <taxon>Eukaryota</taxon>
        <taxon>Metazoa</taxon>
        <taxon>Ecdysozoa</taxon>
        <taxon>Arthropoda</taxon>
        <taxon>Hexapoda</taxon>
        <taxon>Insecta</taxon>
        <taxon>Pterygota</taxon>
        <taxon>Neoptera</taxon>
        <taxon>Endopterygota</taxon>
        <taxon>Coleoptera</taxon>
        <taxon>Polyphaga</taxon>
        <taxon>Cucujiformia</taxon>
        <taxon>Curculionidae</taxon>
        <taxon>Ceutorhynchinae</taxon>
        <taxon>Ceutorhynchus</taxon>
    </lineage>
</organism>
<keyword evidence="9" id="KW-1185">Reference proteome</keyword>
<dbReference type="Proteomes" id="UP001152799">
    <property type="component" value="Chromosome 1"/>
</dbReference>
<dbReference type="OrthoDB" id="17373at2759"/>
<evidence type="ECO:0000256" key="2">
    <source>
        <dbReference type="ARBA" id="ARBA00012732"/>
    </source>
</evidence>
<evidence type="ECO:0000256" key="4">
    <source>
        <dbReference type="ARBA" id="ARBA00023157"/>
    </source>
</evidence>
<dbReference type="InterPro" id="IPR001916">
    <property type="entry name" value="Glyco_hydro_22"/>
</dbReference>
<feature type="chain" id="PRO_5040187891" description="lysozyme" evidence="6">
    <location>
        <begin position="18"/>
        <end position="128"/>
    </location>
</feature>
<keyword evidence="4" id="KW-1015">Disulfide bond</keyword>
<dbReference type="SMART" id="SM00263">
    <property type="entry name" value="LYZ1"/>
    <property type="match status" value="1"/>
</dbReference>
<evidence type="ECO:0000256" key="5">
    <source>
        <dbReference type="ARBA" id="ARBA00023295"/>
    </source>
</evidence>
<keyword evidence="5" id="KW-0378">Hydrolase</keyword>
<dbReference type="GO" id="GO:0031640">
    <property type="term" value="P:killing of cells of another organism"/>
    <property type="evidence" value="ECO:0007669"/>
    <property type="project" value="UniProtKB-KW"/>
</dbReference>
<keyword evidence="5" id="KW-0326">Glycosidase</keyword>
<gene>
    <name evidence="8" type="ORF">CEUTPL_LOCUS1442</name>
</gene>
<dbReference type="EC" id="3.2.1.17" evidence="2"/>
<evidence type="ECO:0000256" key="3">
    <source>
        <dbReference type="ARBA" id="ARBA00022638"/>
    </source>
</evidence>